<name>A0A0C9TJQ1_PAXIN</name>
<dbReference type="EMBL" id="KN819391">
    <property type="protein sequence ID" value="KIJ10963.1"/>
    <property type="molecule type" value="Genomic_DNA"/>
</dbReference>
<organism evidence="1 2">
    <name type="scientific">Paxillus involutus ATCC 200175</name>
    <dbReference type="NCBI Taxonomy" id="664439"/>
    <lineage>
        <taxon>Eukaryota</taxon>
        <taxon>Fungi</taxon>
        <taxon>Dikarya</taxon>
        <taxon>Basidiomycota</taxon>
        <taxon>Agaricomycotina</taxon>
        <taxon>Agaricomycetes</taxon>
        <taxon>Agaricomycetidae</taxon>
        <taxon>Boletales</taxon>
        <taxon>Paxilineae</taxon>
        <taxon>Paxillaceae</taxon>
        <taxon>Paxillus</taxon>
    </lineage>
</organism>
<gene>
    <name evidence="1" type="ORF">PAXINDRAFT_16115</name>
</gene>
<accession>A0A0C9TJQ1</accession>
<dbReference type="OrthoDB" id="3269417at2759"/>
<dbReference type="HOGENOM" id="CLU_748221_0_0_1"/>
<sequence length="370" mass="42293">MPMTSVPNVGTWQDSLQRQELAHVDDENRRKKMLHARQLICKSNYAVNSAHIERLLKDKSLVPTANMFSEKLSEFGFNLFVMLVVHLLHEFELGVWKAIFTHLLCILDSLKDNKLHILDHRYCQVPTFGRATIRCFTNNLSEMKQMAAHNFEDLLQYALPVFEGLLPEPHNSAVLELLYLLCDPAVQDFTAKLKHHLLPQIQAIHGCQLDRGSSSQQQHVESVNSPPLIDQVLFKGSHIYQHNVMHINYTSFVDHDMLLRYHWGSGVGHTYSHTPDMAEHLDQLSYIRVSPGETQSLDNIDGSGDTLKHQDSDNPDVEFSLTNQDMLEWETIGNEIGPGDDGDDKAEDELDVGEMYEMYGSDWENEEDLD</sequence>
<evidence type="ECO:0000313" key="1">
    <source>
        <dbReference type="EMBL" id="KIJ10963.1"/>
    </source>
</evidence>
<proteinExistence type="predicted"/>
<dbReference type="Proteomes" id="UP000053647">
    <property type="component" value="Unassembled WGS sequence"/>
</dbReference>
<reference evidence="1 2" key="1">
    <citation type="submission" date="2014-06" db="EMBL/GenBank/DDBJ databases">
        <authorList>
            <consortium name="DOE Joint Genome Institute"/>
            <person name="Kuo A."/>
            <person name="Kohler A."/>
            <person name="Nagy L.G."/>
            <person name="Floudas D."/>
            <person name="Copeland A."/>
            <person name="Barry K.W."/>
            <person name="Cichocki N."/>
            <person name="Veneault-Fourrey C."/>
            <person name="LaButti K."/>
            <person name="Lindquist E.A."/>
            <person name="Lipzen A."/>
            <person name="Lundell T."/>
            <person name="Morin E."/>
            <person name="Murat C."/>
            <person name="Sun H."/>
            <person name="Tunlid A."/>
            <person name="Henrissat B."/>
            <person name="Grigoriev I.V."/>
            <person name="Hibbett D.S."/>
            <person name="Martin F."/>
            <person name="Nordberg H.P."/>
            <person name="Cantor M.N."/>
            <person name="Hua S.X."/>
        </authorList>
    </citation>
    <scope>NUCLEOTIDE SEQUENCE [LARGE SCALE GENOMIC DNA]</scope>
    <source>
        <strain evidence="1 2">ATCC 200175</strain>
    </source>
</reference>
<dbReference type="AlphaFoldDB" id="A0A0C9TJQ1"/>
<keyword evidence="2" id="KW-1185">Reference proteome</keyword>
<reference evidence="2" key="2">
    <citation type="submission" date="2015-01" db="EMBL/GenBank/DDBJ databases">
        <title>Evolutionary Origins and Diversification of the Mycorrhizal Mutualists.</title>
        <authorList>
            <consortium name="DOE Joint Genome Institute"/>
            <consortium name="Mycorrhizal Genomics Consortium"/>
            <person name="Kohler A."/>
            <person name="Kuo A."/>
            <person name="Nagy L.G."/>
            <person name="Floudas D."/>
            <person name="Copeland A."/>
            <person name="Barry K.W."/>
            <person name="Cichocki N."/>
            <person name="Veneault-Fourrey C."/>
            <person name="LaButti K."/>
            <person name="Lindquist E.A."/>
            <person name="Lipzen A."/>
            <person name="Lundell T."/>
            <person name="Morin E."/>
            <person name="Murat C."/>
            <person name="Riley R."/>
            <person name="Ohm R."/>
            <person name="Sun H."/>
            <person name="Tunlid A."/>
            <person name="Henrissat B."/>
            <person name="Grigoriev I.V."/>
            <person name="Hibbett D.S."/>
            <person name="Martin F."/>
        </authorList>
    </citation>
    <scope>NUCLEOTIDE SEQUENCE [LARGE SCALE GENOMIC DNA]</scope>
    <source>
        <strain evidence="2">ATCC 200175</strain>
    </source>
</reference>
<evidence type="ECO:0000313" key="2">
    <source>
        <dbReference type="Proteomes" id="UP000053647"/>
    </source>
</evidence>
<protein>
    <submittedName>
        <fullName evidence="1">Uncharacterized protein</fullName>
    </submittedName>
</protein>